<dbReference type="SUPFAM" id="SSF53850">
    <property type="entry name" value="Periplasmic binding protein-like II"/>
    <property type="match status" value="1"/>
</dbReference>
<evidence type="ECO:0000259" key="4">
    <source>
        <dbReference type="SMART" id="SM00079"/>
    </source>
</evidence>
<evidence type="ECO:0000256" key="2">
    <source>
        <dbReference type="SAM" id="SignalP"/>
    </source>
</evidence>
<reference evidence="5 6" key="1">
    <citation type="journal article" date="2015" name="Genome Announc.">
        <title>Draft Genome Sequence of Burkholderia sp. Strain PML1(12), an Ectomycorrhizosphere-Inhabiting Bacterium with Effective Mineral-Weathering Ability.</title>
        <authorList>
            <person name="Uroz S."/>
            <person name="Oger P."/>
        </authorList>
    </citation>
    <scope>NUCLEOTIDE SEQUENCE [LARGE SCALE GENOMIC DNA]</scope>
    <source>
        <strain evidence="6">PML1(12)</strain>
    </source>
</reference>
<dbReference type="PANTHER" id="PTHR35936">
    <property type="entry name" value="MEMBRANE-BOUND LYTIC MUREIN TRANSGLYCOSYLASE F"/>
    <property type="match status" value="1"/>
</dbReference>
<evidence type="ECO:0000313" key="6">
    <source>
        <dbReference type="Proteomes" id="UP000035963"/>
    </source>
</evidence>
<keyword evidence="6" id="KW-1185">Reference proteome</keyword>
<dbReference type="GO" id="GO:0015276">
    <property type="term" value="F:ligand-gated monoatomic ion channel activity"/>
    <property type="evidence" value="ECO:0007669"/>
    <property type="project" value="InterPro"/>
</dbReference>
<dbReference type="Proteomes" id="UP000035963">
    <property type="component" value="Unassembled WGS sequence"/>
</dbReference>
<dbReference type="OrthoDB" id="7241844at2"/>
<feature type="chain" id="PRO_5005249023" evidence="2">
    <location>
        <begin position="27"/>
        <end position="271"/>
    </location>
</feature>
<name>A0A0J1CKH7_9BURK</name>
<organism evidence="5 6">
    <name type="scientific">Caballeronia mineralivorans PML1(12)</name>
    <dbReference type="NCBI Taxonomy" id="908627"/>
    <lineage>
        <taxon>Bacteria</taxon>
        <taxon>Pseudomonadati</taxon>
        <taxon>Pseudomonadota</taxon>
        <taxon>Betaproteobacteria</taxon>
        <taxon>Burkholderiales</taxon>
        <taxon>Burkholderiaceae</taxon>
        <taxon>Caballeronia</taxon>
    </lineage>
</organism>
<dbReference type="InterPro" id="IPR001320">
    <property type="entry name" value="Iontro_rcpt_C"/>
</dbReference>
<feature type="domain" description="Ionotropic glutamate receptor C-terminal" evidence="4">
    <location>
        <begin position="30"/>
        <end position="264"/>
    </location>
</feature>
<evidence type="ECO:0000313" key="5">
    <source>
        <dbReference type="EMBL" id="KLU21054.1"/>
    </source>
</evidence>
<sequence>MEMSKGKLLSCLLGLLFAAISTSGMAAQGTLTVGTEGDAPPYSMADATGNVTGFDADVARAICAKLDVTCKFVVQAFDTLIPALDAKRFDIIISGLGITEERKKKIGYSIPYASAPQYFIVPKGSALAKFTSLPPLLAALKGKSIGVVTGTTYSRFIAKNIPDATIKSYDSLTQMESDLSARRFDTAFDDGSSWTDYLKKPEGTNFEQVPVKVIATDDPSTLGHGMGVGIRKDNQDLTKKIDVALCDIIKSGRMKAMSEKWFNDDFSLTCK</sequence>
<dbReference type="PATRIC" id="fig|908627.4.peg.8504"/>
<feature type="signal peptide" evidence="2">
    <location>
        <begin position="1"/>
        <end position="26"/>
    </location>
</feature>
<accession>A0A0J1CKH7</accession>
<dbReference type="Pfam" id="PF00497">
    <property type="entry name" value="SBP_bac_3"/>
    <property type="match status" value="1"/>
</dbReference>
<keyword evidence="1 2" id="KW-0732">Signal</keyword>
<feature type="domain" description="Solute-binding protein family 3/N-terminal" evidence="3">
    <location>
        <begin position="30"/>
        <end position="265"/>
    </location>
</feature>
<protein>
    <submittedName>
        <fullName evidence="5">Amino acid ABC transporter substrate-binding protein</fullName>
    </submittedName>
</protein>
<evidence type="ECO:0000256" key="1">
    <source>
        <dbReference type="ARBA" id="ARBA00022729"/>
    </source>
</evidence>
<dbReference type="EMBL" id="AEJF01000230">
    <property type="protein sequence ID" value="KLU21054.1"/>
    <property type="molecule type" value="Genomic_DNA"/>
</dbReference>
<evidence type="ECO:0000259" key="3">
    <source>
        <dbReference type="SMART" id="SM00062"/>
    </source>
</evidence>
<dbReference type="AlphaFoldDB" id="A0A0J1CKH7"/>
<dbReference type="SMART" id="SM00062">
    <property type="entry name" value="PBPb"/>
    <property type="match status" value="1"/>
</dbReference>
<dbReference type="PANTHER" id="PTHR35936:SF17">
    <property type="entry name" value="ARGININE-BINDING EXTRACELLULAR PROTEIN ARTP"/>
    <property type="match status" value="1"/>
</dbReference>
<dbReference type="SMART" id="SM00079">
    <property type="entry name" value="PBPe"/>
    <property type="match status" value="1"/>
</dbReference>
<comment type="caution">
    <text evidence="5">The sequence shown here is derived from an EMBL/GenBank/DDBJ whole genome shotgun (WGS) entry which is preliminary data.</text>
</comment>
<dbReference type="Gene3D" id="3.40.190.10">
    <property type="entry name" value="Periplasmic binding protein-like II"/>
    <property type="match status" value="2"/>
</dbReference>
<dbReference type="InterPro" id="IPR001638">
    <property type="entry name" value="Solute-binding_3/MltF_N"/>
</dbReference>
<dbReference type="GO" id="GO:0016020">
    <property type="term" value="C:membrane"/>
    <property type="evidence" value="ECO:0007669"/>
    <property type="project" value="InterPro"/>
</dbReference>
<gene>
    <name evidence="5" type="ORF">EOS_37945</name>
</gene>
<proteinExistence type="predicted"/>